<accession>S3J1M3</accession>
<comment type="caution">
    <text evidence="1">The sequence shown here is derived from an EMBL/GenBank/DDBJ whole genome shotgun (WGS) entry which is preliminary data.</text>
</comment>
<evidence type="ECO:0000313" key="2">
    <source>
        <dbReference type="Proteomes" id="UP000014585"/>
    </source>
</evidence>
<protein>
    <submittedName>
        <fullName evidence="1">Uncharacterized protein</fullName>
    </submittedName>
</protein>
<reference evidence="1 2" key="1">
    <citation type="submission" date="2013-04" db="EMBL/GenBank/DDBJ databases">
        <authorList>
            <person name="Weinstock G."/>
            <person name="Sodergren E."/>
            <person name="Lobos E.A."/>
            <person name="Fulton L."/>
            <person name="Fulton R."/>
            <person name="Courtney L."/>
            <person name="Fronick C."/>
            <person name="O'Laughlin M."/>
            <person name="Godfrey J."/>
            <person name="Wilson R.M."/>
            <person name="Miner T."/>
            <person name="Farmer C."/>
            <person name="Delehaunty K."/>
            <person name="Cordes M."/>
            <person name="Minx P."/>
            <person name="Tomlinson C."/>
            <person name="Chen J."/>
            <person name="Wollam A."/>
            <person name="Pepin K.H."/>
            <person name="Palsikar V.B."/>
            <person name="Zhang X."/>
            <person name="Suruliraj S."/>
            <person name="Perna N.T."/>
            <person name="Plunkett G."/>
            <person name="Warren W."/>
            <person name="Mitreva M."/>
            <person name="Mardis E.R."/>
            <person name="Wilson R.K."/>
        </authorList>
    </citation>
    <scope>NUCLEOTIDE SEQUENCE [LARGE SCALE GENOMIC DNA]</scope>
    <source>
        <strain evidence="1 2">DSM 4568</strain>
    </source>
</reference>
<sequence length="39" mass="4437">MKKTQVMNVLRLNPAAVEDELLPGHFLGVAEKTAKKRFR</sequence>
<proteinExistence type="predicted"/>
<gene>
    <name evidence="1" type="ORF">HMPREF0201_04030</name>
</gene>
<evidence type="ECO:0000313" key="1">
    <source>
        <dbReference type="EMBL" id="EPF13837.1"/>
    </source>
</evidence>
<name>S3J1M3_9ENTR</name>
<dbReference type="EMBL" id="ATDT01000033">
    <property type="protein sequence ID" value="EPF13837.1"/>
    <property type="molecule type" value="Genomic_DNA"/>
</dbReference>
<dbReference type="STRING" id="566551.HMPREF0201_04030"/>
<dbReference type="AlphaFoldDB" id="S3J1M3"/>
<organism evidence="1 2">
    <name type="scientific">Cedecea davisae DSM 4568</name>
    <dbReference type="NCBI Taxonomy" id="566551"/>
    <lineage>
        <taxon>Bacteria</taxon>
        <taxon>Pseudomonadati</taxon>
        <taxon>Pseudomonadota</taxon>
        <taxon>Gammaproteobacteria</taxon>
        <taxon>Enterobacterales</taxon>
        <taxon>Enterobacteriaceae</taxon>
        <taxon>Cedecea</taxon>
    </lineage>
</organism>
<dbReference type="Proteomes" id="UP000014585">
    <property type="component" value="Unassembled WGS sequence"/>
</dbReference>
<dbReference type="HOGENOM" id="CLU_3306762_0_0_6"/>